<evidence type="ECO:0000313" key="6">
    <source>
        <dbReference type="EMBL" id="GHO86995.1"/>
    </source>
</evidence>
<feature type="domain" description="Asparagine synthetase" evidence="5">
    <location>
        <begin position="1"/>
        <end position="99"/>
    </location>
</feature>
<evidence type="ECO:0000259" key="5">
    <source>
        <dbReference type="Pfam" id="PF00733"/>
    </source>
</evidence>
<sequence length="106" mass="12251">MKTVDNIEKGILRRAFSGLLPEEVRMRRKSAYPTSYDPAYIQAVRRSTLEILNNANAPVNAFVNVDFIRQLAEHPDEQARGESAYFLFDYLIQTNAWLQEYHVVTS</sequence>
<comment type="caution">
    <text evidence="6">The sequence shown here is derived from an EMBL/GenBank/DDBJ whole genome shotgun (WGS) entry which is preliminary data.</text>
</comment>
<evidence type="ECO:0000256" key="1">
    <source>
        <dbReference type="ARBA" id="ARBA00005187"/>
    </source>
</evidence>
<evidence type="ECO:0000256" key="2">
    <source>
        <dbReference type="ARBA" id="ARBA00012737"/>
    </source>
</evidence>
<dbReference type="EC" id="6.3.5.4" evidence="2"/>
<accession>A0ABQ3VLM2</accession>
<gene>
    <name evidence="6" type="ORF">KSZ_50010</name>
</gene>
<keyword evidence="7" id="KW-1185">Reference proteome</keyword>
<evidence type="ECO:0000256" key="3">
    <source>
        <dbReference type="ARBA" id="ARBA00022888"/>
    </source>
</evidence>
<dbReference type="SUPFAM" id="SSF52402">
    <property type="entry name" value="Adenine nucleotide alpha hydrolases-like"/>
    <property type="match status" value="1"/>
</dbReference>
<organism evidence="6 7">
    <name type="scientific">Dictyobacter formicarum</name>
    <dbReference type="NCBI Taxonomy" id="2778368"/>
    <lineage>
        <taxon>Bacteria</taxon>
        <taxon>Bacillati</taxon>
        <taxon>Chloroflexota</taxon>
        <taxon>Ktedonobacteria</taxon>
        <taxon>Ktedonobacterales</taxon>
        <taxon>Dictyobacteraceae</taxon>
        <taxon>Dictyobacter</taxon>
    </lineage>
</organism>
<dbReference type="Gene3D" id="3.40.50.620">
    <property type="entry name" value="HUPs"/>
    <property type="match status" value="1"/>
</dbReference>
<reference evidence="6 7" key="1">
    <citation type="journal article" date="2021" name="Int. J. Syst. Evol. Microbiol.">
        <title>Reticulibacter mediterranei gen. nov., sp. nov., within the new family Reticulibacteraceae fam. nov., and Ktedonospora formicarum gen. nov., sp. nov., Ktedonobacter robiniae sp. nov., Dictyobacter formicarum sp. nov. and Dictyobacter arantiisoli sp. nov., belonging to the class Ktedonobacteria.</title>
        <authorList>
            <person name="Yabe S."/>
            <person name="Zheng Y."/>
            <person name="Wang C.M."/>
            <person name="Sakai Y."/>
            <person name="Abe K."/>
            <person name="Yokota A."/>
            <person name="Donadio S."/>
            <person name="Cavaletti L."/>
            <person name="Monciardini P."/>
        </authorList>
    </citation>
    <scope>NUCLEOTIDE SEQUENCE [LARGE SCALE GENOMIC DNA]</scope>
    <source>
        <strain evidence="6 7">SOSP1-9</strain>
    </source>
</reference>
<keyword evidence="3" id="KW-0061">Asparagine biosynthesis</keyword>
<dbReference type="PANTHER" id="PTHR43284">
    <property type="entry name" value="ASPARAGINE SYNTHETASE (GLUTAMINE-HYDROLYZING)"/>
    <property type="match status" value="1"/>
</dbReference>
<protein>
    <recommendedName>
        <fullName evidence="2">asparagine synthase (glutamine-hydrolyzing)</fullName>
        <ecNumber evidence="2">6.3.5.4</ecNumber>
    </recommendedName>
</protein>
<name>A0ABQ3VLM2_9CHLR</name>
<evidence type="ECO:0000313" key="7">
    <source>
        <dbReference type="Proteomes" id="UP000635565"/>
    </source>
</evidence>
<comment type="pathway">
    <text evidence="1">Amino-acid biosynthesis; L-asparagine biosynthesis; L-asparagine from L-aspartate (L-Gln route): step 1/1.</text>
</comment>
<dbReference type="Pfam" id="PF00733">
    <property type="entry name" value="Asn_synthase"/>
    <property type="match status" value="1"/>
</dbReference>
<proteinExistence type="predicted"/>
<dbReference type="EMBL" id="BNJJ01000015">
    <property type="protein sequence ID" value="GHO86995.1"/>
    <property type="molecule type" value="Genomic_DNA"/>
</dbReference>
<dbReference type="Proteomes" id="UP000635565">
    <property type="component" value="Unassembled WGS sequence"/>
</dbReference>
<dbReference type="InterPro" id="IPR001962">
    <property type="entry name" value="Asn_synthase"/>
</dbReference>
<evidence type="ECO:0000256" key="4">
    <source>
        <dbReference type="ARBA" id="ARBA00048741"/>
    </source>
</evidence>
<dbReference type="PANTHER" id="PTHR43284:SF1">
    <property type="entry name" value="ASPARAGINE SYNTHETASE"/>
    <property type="match status" value="1"/>
</dbReference>
<keyword evidence="3" id="KW-0028">Amino-acid biosynthesis</keyword>
<comment type="catalytic activity">
    <reaction evidence="4">
        <text>L-aspartate + L-glutamine + ATP + H2O = L-asparagine + L-glutamate + AMP + diphosphate + H(+)</text>
        <dbReference type="Rhea" id="RHEA:12228"/>
        <dbReference type="ChEBI" id="CHEBI:15377"/>
        <dbReference type="ChEBI" id="CHEBI:15378"/>
        <dbReference type="ChEBI" id="CHEBI:29985"/>
        <dbReference type="ChEBI" id="CHEBI:29991"/>
        <dbReference type="ChEBI" id="CHEBI:30616"/>
        <dbReference type="ChEBI" id="CHEBI:33019"/>
        <dbReference type="ChEBI" id="CHEBI:58048"/>
        <dbReference type="ChEBI" id="CHEBI:58359"/>
        <dbReference type="ChEBI" id="CHEBI:456215"/>
        <dbReference type="EC" id="6.3.5.4"/>
    </reaction>
</comment>
<dbReference type="InterPro" id="IPR014729">
    <property type="entry name" value="Rossmann-like_a/b/a_fold"/>
</dbReference>
<dbReference type="InterPro" id="IPR051786">
    <property type="entry name" value="ASN_synthetase/amidase"/>
</dbReference>